<protein>
    <submittedName>
        <fullName evidence="2">Uncharacterized protein</fullName>
    </submittedName>
</protein>
<keyword evidence="1" id="KW-1133">Transmembrane helix</keyword>
<proteinExistence type="predicted"/>
<keyword evidence="3" id="KW-1185">Reference proteome</keyword>
<feature type="transmembrane region" description="Helical" evidence="1">
    <location>
        <begin position="134"/>
        <end position="153"/>
    </location>
</feature>
<sequence>MRLIIIENDESLKNGILSHLTLHKFSFIAAPTLIHRVSSVRKSNYGNGDKMGLKNRSSGSPHHMLHLLIPIARTVHCKMSSESNALSVEALDQEFESIVQAIGSMELSDCEIYKVFAPLRWHLFRRKWVKRLKLVAVVVVVALAVYHIPFLNWNASAVGRLAMIKVLPYWDWRPLYKERCLLKDFPGVVQKQSVTQRPFALPLDDCAVCESIDFIPKRKAVTYDYLNEHHLLRSLPVIISDSHDTWNKTAWENLTGFIESIEPLLLARPCNVQTNLIFGIYSSKTSENTMADLYDMLLNVRKNESWFLHFRNCELKTVKRTRLLFEKPYFYPAHLEMPYTTWILMSNSYRTTASKELNLDGLIVLRQLKGVIRVTLKAKAKCDQVCSDLVADVGEGQSLIYSTKLWMTEYLPTNSSDTSISFVTETYER</sequence>
<dbReference type="RefSeq" id="XP_019531632.3">
    <property type="nucleotide sequence ID" value="XM_019676087.3"/>
</dbReference>
<reference evidence="3" key="1">
    <citation type="journal article" date="2015" name="Proc. Natl. Acad. Sci. U.S.A.">
        <title>Genome sequence of the Asian Tiger mosquito, Aedes albopictus, reveals insights into its biology, genetics, and evolution.</title>
        <authorList>
            <person name="Chen X.G."/>
            <person name="Jiang X."/>
            <person name="Gu J."/>
            <person name="Xu M."/>
            <person name="Wu Y."/>
            <person name="Deng Y."/>
            <person name="Zhang C."/>
            <person name="Bonizzoni M."/>
            <person name="Dermauw W."/>
            <person name="Vontas J."/>
            <person name="Armbruster P."/>
            <person name="Huang X."/>
            <person name="Yang Y."/>
            <person name="Zhang H."/>
            <person name="He W."/>
            <person name="Peng H."/>
            <person name="Liu Y."/>
            <person name="Wu K."/>
            <person name="Chen J."/>
            <person name="Lirakis M."/>
            <person name="Topalis P."/>
            <person name="Van Leeuwen T."/>
            <person name="Hall A.B."/>
            <person name="Jiang X."/>
            <person name="Thorpe C."/>
            <person name="Mueller R.L."/>
            <person name="Sun C."/>
            <person name="Waterhouse R.M."/>
            <person name="Yan G."/>
            <person name="Tu Z.J."/>
            <person name="Fang X."/>
            <person name="James A.A."/>
        </authorList>
    </citation>
    <scope>NUCLEOTIDE SEQUENCE [LARGE SCALE GENOMIC DNA]</scope>
    <source>
        <strain evidence="3">Foshan</strain>
    </source>
</reference>
<name>A0ABM1XPZ5_AEDAL</name>
<dbReference type="EnsemblMetazoa" id="AALFPA23_001730.R1315">
    <property type="protein sequence ID" value="AALFPA23_001730.P1315"/>
    <property type="gene ID" value="AALFPA23_001730"/>
</dbReference>
<reference evidence="2" key="2">
    <citation type="submission" date="2025-05" db="UniProtKB">
        <authorList>
            <consortium name="EnsemblMetazoa"/>
        </authorList>
    </citation>
    <scope>IDENTIFICATION</scope>
    <source>
        <strain evidence="2">Foshan</strain>
    </source>
</reference>
<evidence type="ECO:0000313" key="2">
    <source>
        <dbReference type="EnsemblMetazoa" id="AALFPA23_001730.P1315"/>
    </source>
</evidence>
<keyword evidence="1" id="KW-0472">Membrane</keyword>
<organism evidence="2 3">
    <name type="scientific">Aedes albopictus</name>
    <name type="common">Asian tiger mosquito</name>
    <name type="synonym">Stegomyia albopicta</name>
    <dbReference type="NCBI Taxonomy" id="7160"/>
    <lineage>
        <taxon>Eukaryota</taxon>
        <taxon>Metazoa</taxon>
        <taxon>Ecdysozoa</taxon>
        <taxon>Arthropoda</taxon>
        <taxon>Hexapoda</taxon>
        <taxon>Insecta</taxon>
        <taxon>Pterygota</taxon>
        <taxon>Neoptera</taxon>
        <taxon>Endopterygota</taxon>
        <taxon>Diptera</taxon>
        <taxon>Nematocera</taxon>
        <taxon>Culicoidea</taxon>
        <taxon>Culicidae</taxon>
        <taxon>Culicinae</taxon>
        <taxon>Aedini</taxon>
        <taxon>Aedes</taxon>
        <taxon>Stegomyia</taxon>
    </lineage>
</organism>
<evidence type="ECO:0000313" key="3">
    <source>
        <dbReference type="Proteomes" id="UP000069940"/>
    </source>
</evidence>
<evidence type="ECO:0000256" key="1">
    <source>
        <dbReference type="SAM" id="Phobius"/>
    </source>
</evidence>
<accession>A0ABM1XPZ5</accession>
<dbReference type="Proteomes" id="UP000069940">
    <property type="component" value="Unassembled WGS sequence"/>
</dbReference>
<keyword evidence="1" id="KW-0812">Transmembrane</keyword>
<dbReference type="GeneID" id="109403282"/>